<gene>
    <name evidence="7" type="ORF">GCM10017581_059140</name>
</gene>
<evidence type="ECO:0000256" key="1">
    <source>
        <dbReference type="ARBA" id="ARBA00005417"/>
    </source>
</evidence>
<keyword evidence="3" id="KW-0547">Nucleotide-binding</keyword>
<dbReference type="Proteomes" id="UP001143480">
    <property type="component" value="Unassembled WGS sequence"/>
</dbReference>
<evidence type="ECO:0000256" key="3">
    <source>
        <dbReference type="ARBA" id="ARBA00022741"/>
    </source>
</evidence>
<dbReference type="InterPro" id="IPR003439">
    <property type="entry name" value="ABC_transporter-like_ATP-bd"/>
</dbReference>
<dbReference type="PANTHER" id="PTHR43335:SF2">
    <property type="entry name" value="ABC TRANSPORTER, ATP-BINDING PROTEIN"/>
    <property type="match status" value="1"/>
</dbReference>
<evidence type="ECO:0000256" key="5">
    <source>
        <dbReference type="SAM" id="MobiDB-lite"/>
    </source>
</evidence>
<reference evidence="7" key="2">
    <citation type="submission" date="2023-01" db="EMBL/GenBank/DDBJ databases">
        <authorList>
            <person name="Sun Q."/>
            <person name="Evtushenko L."/>
        </authorList>
    </citation>
    <scope>NUCLEOTIDE SEQUENCE</scope>
    <source>
        <strain evidence="7">VKM Ac-1321</strain>
    </source>
</reference>
<keyword evidence="2" id="KW-0813">Transport</keyword>
<feature type="compositionally biased region" description="Basic and acidic residues" evidence="5">
    <location>
        <begin position="227"/>
        <end position="253"/>
    </location>
</feature>
<evidence type="ECO:0000256" key="2">
    <source>
        <dbReference type="ARBA" id="ARBA00022448"/>
    </source>
</evidence>
<organism evidence="7 8">
    <name type="scientific">Dactylosporangium matsuzakiense</name>
    <dbReference type="NCBI Taxonomy" id="53360"/>
    <lineage>
        <taxon>Bacteria</taxon>
        <taxon>Bacillati</taxon>
        <taxon>Actinomycetota</taxon>
        <taxon>Actinomycetes</taxon>
        <taxon>Micromonosporales</taxon>
        <taxon>Micromonosporaceae</taxon>
        <taxon>Dactylosporangium</taxon>
    </lineage>
</organism>
<dbReference type="PROSITE" id="PS50893">
    <property type="entry name" value="ABC_TRANSPORTER_2"/>
    <property type="match status" value="1"/>
</dbReference>
<comment type="similarity">
    <text evidence="1">Belongs to the ABC transporter superfamily.</text>
</comment>
<dbReference type="SMART" id="SM00382">
    <property type="entry name" value="AAA"/>
    <property type="match status" value="1"/>
</dbReference>
<feature type="region of interest" description="Disordered" evidence="5">
    <location>
        <begin position="226"/>
        <end position="268"/>
    </location>
</feature>
<evidence type="ECO:0000313" key="7">
    <source>
        <dbReference type="EMBL" id="GLL04167.1"/>
    </source>
</evidence>
<proteinExistence type="inferred from homology"/>
<dbReference type="InterPro" id="IPR003593">
    <property type="entry name" value="AAA+_ATPase"/>
</dbReference>
<accession>A0A9W6NPK2</accession>
<evidence type="ECO:0000313" key="8">
    <source>
        <dbReference type="Proteomes" id="UP001143480"/>
    </source>
</evidence>
<dbReference type="GO" id="GO:0016887">
    <property type="term" value="F:ATP hydrolysis activity"/>
    <property type="evidence" value="ECO:0007669"/>
    <property type="project" value="InterPro"/>
</dbReference>
<dbReference type="PANTHER" id="PTHR43335">
    <property type="entry name" value="ABC TRANSPORTER, ATP-BINDING PROTEIN"/>
    <property type="match status" value="1"/>
</dbReference>
<dbReference type="CDD" id="cd03230">
    <property type="entry name" value="ABC_DR_subfamily_A"/>
    <property type="match status" value="1"/>
</dbReference>
<evidence type="ECO:0000259" key="6">
    <source>
        <dbReference type="PROSITE" id="PS50893"/>
    </source>
</evidence>
<dbReference type="InterPro" id="IPR027417">
    <property type="entry name" value="P-loop_NTPase"/>
</dbReference>
<keyword evidence="8" id="KW-1185">Reference proteome</keyword>
<reference evidence="7" key="1">
    <citation type="journal article" date="2014" name="Int. J. Syst. Evol. Microbiol.">
        <title>Complete genome sequence of Corynebacterium casei LMG S-19264T (=DSM 44701T), isolated from a smear-ripened cheese.</title>
        <authorList>
            <consortium name="US DOE Joint Genome Institute (JGI-PGF)"/>
            <person name="Walter F."/>
            <person name="Albersmeier A."/>
            <person name="Kalinowski J."/>
            <person name="Ruckert C."/>
        </authorList>
    </citation>
    <scope>NUCLEOTIDE SEQUENCE</scope>
    <source>
        <strain evidence="7">VKM Ac-1321</strain>
    </source>
</reference>
<dbReference type="Pfam" id="PF00005">
    <property type="entry name" value="ABC_tran"/>
    <property type="match status" value="1"/>
</dbReference>
<sequence>MLRAAALDKRYGRRAALREVELDVPAQRIIGLVGPNGAGKSTLLQLACGLIEPSAGTLTVLGRRPAADAAHLARVGFVAQDAPVYAGLSVAEHLRMGAKLNPGWDDGLARDRVAQAGLPLTQRAGRLSGGQRAQLALTLAAAKRPELLILDEPAAALDPLARDTFLRSLLESVAAIGASAILSSHLLADVERVCDYLIVLAGGRVQLAGDVTDLLATHFRRSGAAGDVRREPGAAGDVRREPGAAGDVGREPGDGSPPAGAGWMGGRSGRDGVEHVHGGVVRAEAAPAGAAPVELEELVLAYLGRATVEVSA</sequence>
<dbReference type="Gene3D" id="3.40.50.300">
    <property type="entry name" value="P-loop containing nucleotide triphosphate hydrolases"/>
    <property type="match status" value="1"/>
</dbReference>
<dbReference type="SUPFAM" id="SSF52540">
    <property type="entry name" value="P-loop containing nucleoside triphosphate hydrolases"/>
    <property type="match status" value="1"/>
</dbReference>
<keyword evidence="4" id="KW-0067">ATP-binding</keyword>
<comment type="caution">
    <text evidence="7">The sequence shown here is derived from an EMBL/GenBank/DDBJ whole genome shotgun (WGS) entry which is preliminary data.</text>
</comment>
<evidence type="ECO:0000256" key="4">
    <source>
        <dbReference type="ARBA" id="ARBA00022840"/>
    </source>
</evidence>
<dbReference type="EMBL" id="BSFP01000042">
    <property type="protein sequence ID" value="GLL04167.1"/>
    <property type="molecule type" value="Genomic_DNA"/>
</dbReference>
<feature type="domain" description="ABC transporter" evidence="6">
    <location>
        <begin position="2"/>
        <end position="227"/>
    </location>
</feature>
<dbReference type="AlphaFoldDB" id="A0A9W6NPK2"/>
<dbReference type="GO" id="GO:0005524">
    <property type="term" value="F:ATP binding"/>
    <property type="evidence" value="ECO:0007669"/>
    <property type="project" value="UniProtKB-KW"/>
</dbReference>
<name>A0A9W6NPK2_9ACTN</name>
<protein>
    <recommendedName>
        <fullName evidence="6">ABC transporter domain-containing protein</fullName>
    </recommendedName>
</protein>